<dbReference type="OrthoDB" id="3687641at2759"/>
<gene>
    <name evidence="2" type="ORF">CLCR_08226</name>
</gene>
<dbReference type="PANTHER" id="PTHR18929">
    <property type="entry name" value="PROTEIN DISULFIDE ISOMERASE"/>
    <property type="match status" value="1"/>
</dbReference>
<dbReference type="GO" id="GO:0005783">
    <property type="term" value="C:endoplasmic reticulum"/>
    <property type="evidence" value="ECO:0007669"/>
    <property type="project" value="TreeGrafter"/>
</dbReference>
<evidence type="ECO:0000256" key="1">
    <source>
        <dbReference type="ARBA" id="ARBA00006347"/>
    </source>
</evidence>
<dbReference type="EMBL" id="LGRB01000009">
    <property type="protein sequence ID" value="OCT51773.1"/>
    <property type="molecule type" value="Genomic_DNA"/>
</dbReference>
<proteinExistence type="inferred from homology"/>
<dbReference type="Proteomes" id="UP000094526">
    <property type="component" value="Unassembled WGS sequence"/>
</dbReference>
<name>A0A1C1CTE7_9EURO</name>
<dbReference type="GO" id="GO:0034976">
    <property type="term" value="P:response to endoplasmic reticulum stress"/>
    <property type="evidence" value="ECO:0007669"/>
    <property type="project" value="TreeGrafter"/>
</dbReference>
<reference evidence="3" key="1">
    <citation type="submission" date="2015-07" db="EMBL/GenBank/DDBJ databases">
        <authorList>
            <person name="Teixeira M.M."/>
            <person name="Souza R.C."/>
            <person name="Almeida L.G."/>
            <person name="Vicente V.A."/>
            <person name="de Hoog S."/>
            <person name="Bocca A.L."/>
            <person name="de Almeida S.R."/>
            <person name="Vasconcelos A.T."/>
            <person name="Felipe M.S."/>
        </authorList>
    </citation>
    <scope>NUCLEOTIDE SEQUENCE [LARGE SCALE GENOMIC DNA]</scope>
    <source>
        <strain evidence="3">KSF</strain>
    </source>
</reference>
<dbReference type="AlphaFoldDB" id="A0A1C1CTE7"/>
<dbReference type="VEuPathDB" id="FungiDB:G647_00839"/>
<dbReference type="GO" id="GO:0003756">
    <property type="term" value="F:protein disulfide isomerase activity"/>
    <property type="evidence" value="ECO:0007669"/>
    <property type="project" value="TreeGrafter"/>
</dbReference>
<protein>
    <recommendedName>
        <fullName evidence="4">Thioredoxin domain-containing protein</fullName>
    </recommendedName>
</protein>
<dbReference type="GO" id="GO:0006457">
    <property type="term" value="P:protein folding"/>
    <property type="evidence" value="ECO:0007669"/>
    <property type="project" value="TreeGrafter"/>
</dbReference>
<evidence type="ECO:0000313" key="3">
    <source>
        <dbReference type="Proteomes" id="UP000094526"/>
    </source>
</evidence>
<evidence type="ECO:0000313" key="2">
    <source>
        <dbReference type="EMBL" id="OCT51773.1"/>
    </source>
</evidence>
<keyword evidence="3" id="KW-1185">Reference proteome</keyword>
<accession>A0A1C1CTE7</accession>
<dbReference type="Gene3D" id="3.40.30.10">
    <property type="entry name" value="Glutaredoxin"/>
    <property type="match status" value="2"/>
</dbReference>
<dbReference type="InterPro" id="IPR036249">
    <property type="entry name" value="Thioredoxin-like_sf"/>
</dbReference>
<sequence length="411" mass="46254">MPSTSNGFAALDNTTMPQKTNSFGFLTSELDRKARARRLPIAYIFVLTEAEKEHFSNMVNSGLPGANESLSVLFVDGSKYGSFASRFGLSEHVFPSVGVLEPISNRRYYLPSEEADRPELVVDFLKSVLNGTAIKVFIRSEEESEVAQLTDNVRGLTTRNYQRALSAYQGDVIVLIHADGCVHCPPLRKTFHQLAQAMSQSIMDKRPSLLFAEINAGRNDVPFHDGRVPVVKYYWLGNFDCWEEFNGDRTLESLGAFVDSMRVQTSKTLTKRSGHEQPGEQALHNTMSFDEGKGTPWPWVISCLIFFLMWIRTLITNSTDCVQDGYRTGFGTDFEPIKHMIQLERVRFQGGFHFAEDGSIFVSEDRDNDSPRYMGHSEDVDAAWRNLTAGRFLHLKGDEAYRLGQNTSLAA</sequence>
<organism evidence="2 3">
    <name type="scientific">Cladophialophora carrionii</name>
    <dbReference type="NCBI Taxonomy" id="86049"/>
    <lineage>
        <taxon>Eukaryota</taxon>
        <taxon>Fungi</taxon>
        <taxon>Dikarya</taxon>
        <taxon>Ascomycota</taxon>
        <taxon>Pezizomycotina</taxon>
        <taxon>Eurotiomycetes</taxon>
        <taxon>Chaetothyriomycetidae</taxon>
        <taxon>Chaetothyriales</taxon>
        <taxon>Herpotrichiellaceae</taxon>
        <taxon>Cladophialophora</taxon>
    </lineage>
</organism>
<dbReference type="VEuPathDB" id="FungiDB:CLCR_08226"/>
<evidence type="ECO:0008006" key="4">
    <source>
        <dbReference type="Google" id="ProtNLM"/>
    </source>
</evidence>
<comment type="similarity">
    <text evidence="1">Belongs to the protein disulfide isomerase family.</text>
</comment>
<comment type="caution">
    <text evidence="2">The sequence shown here is derived from an EMBL/GenBank/DDBJ whole genome shotgun (WGS) entry which is preliminary data.</text>
</comment>
<dbReference type="STRING" id="86049.A0A1C1CTE7"/>
<dbReference type="SUPFAM" id="SSF52833">
    <property type="entry name" value="Thioredoxin-like"/>
    <property type="match status" value="2"/>
</dbReference>